<evidence type="ECO:0000313" key="9">
    <source>
        <dbReference type="EMBL" id="PWV79230.1"/>
    </source>
</evidence>
<sequence length="235" mass="23953">MTCRTFVHVLAAAAVATIAPWGLPQQTATAAPCSDIEVVFARGTAEPPGLGFTGQSLTEALRAKAGGRSVAAHPVDYPASSDFTDTRVFAGTVLDGIRDAHRRLAAVVAACPNTKIVLGGYSQGAALAGFATIADTPDGVTEADAKYLPTPLAPEIAEHVAAVVLFGGPSDRWMADVGAPPVRVGPAYVDKTLELCVAGDTICDGSPAGPPNGLHVLYAANGMTLQAADYALARM</sequence>
<keyword evidence="6 8" id="KW-0378">Hydrolase</keyword>
<protein>
    <recommendedName>
        <fullName evidence="8">Cutinase</fullName>
        <ecNumber evidence="8">3.1.1.-</ecNumber>
    </recommendedName>
</protein>
<dbReference type="Pfam" id="PF01083">
    <property type="entry name" value="Cutinase"/>
    <property type="match status" value="1"/>
</dbReference>
<dbReference type="PANTHER" id="PTHR33630:SF9">
    <property type="entry name" value="CUTINASE 4"/>
    <property type="match status" value="1"/>
</dbReference>
<evidence type="ECO:0000256" key="3">
    <source>
        <dbReference type="ARBA" id="ARBA00022487"/>
    </source>
</evidence>
<evidence type="ECO:0000313" key="10">
    <source>
        <dbReference type="Proteomes" id="UP000246410"/>
    </source>
</evidence>
<proteinExistence type="inferred from homology"/>
<reference evidence="9 10" key="1">
    <citation type="submission" date="2018-05" db="EMBL/GenBank/DDBJ databases">
        <title>Genomic Encyclopedia of Type Strains, Phase IV (KMG-IV): sequencing the most valuable type-strain genomes for metagenomic binning, comparative biology and taxonomic classification.</title>
        <authorList>
            <person name="Goeker M."/>
        </authorList>
    </citation>
    <scope>NUCLEOTIDE SEQUENCE [LARGE SCALE GENOMIC DNA]</scope>
    <source>
        <strain evidence="9 10">DSM 44717</strain>
    </source>
</reference>
<dbReference type="Proteomes" id="UP000246410">
    <property type="component" value="Unassembled WGS sequence"/>
</dbReference>
<dbReference type="AlphaFoldDB" id="A0A317NV69"/>
<keyword evidence="7" id="KW-1015">Disulfide bond</keyword>
<dbReference type="InterPro" id="IPR043580">
    <property type="entry name" value="CUTINASE_1"/>
</dbReference>
<dbReference type="RefSeq" id="WP_167456165.1">
    <property type="nucleotide sequence ID" value="NZ_QGTL01000002.1"/>
</dbReference>
<evidence type="ECO:0000256" key="5">
    <source>
        <dbReference type="ARBA" id="ARBA00022729"/>
    </source>
</evidence>
<dbReference type="GO" id="GO:0052689">
    <property type="term" value="F:carboxylic ester hydrolase activity"/>
    <property type="evidence" value="ECO:0007669"/>
    <property type="project" value="UniProtKB-KW"/>
</dbReference>
<evidence type="ECO:0000256" key="1">
    <source>
        <dbReference type="ARBA" id="ARBA00004613"/>
    </source>
</evidence>
<dbReference type="EC" id="3.1.1.-" evidence="8"/>
<dbReference type="SMART" id="SM01110">
    <property type="entry name" value="Cutinase"/>
    <property type="match status" value="1"/>
</dbReference>
<dbReference type="PANTHER" id="PTHR33630">
    <property type="entry name" value="CUTINASE RV1984C-RELATED-RELATED"/>
    <property type="match status" value="1"/>
</dbReference>
<gene>
    <name evidence="9" type="ORF">DFR69_102293</name>
</gene>
<name>A0A317NV69_9NOCA</name>
<evidence type="ECO:0000256" key="4">
    <source>
        <dbReference type="ARBA" id="ARBA00022525"/>
    </source>
</evidence>
<dbReference type="GO" id="GO:0005576">
    <property type="term" value="C:extracellular region"/>
    <property type="evidence" value="ECO:0007669"/>
    <property type="project" value="UniProtKB-SubCell"/>
</dbReference>
<evidence type="ECO:0000256" key="6">
    <source>
        <dbReference type="ARBA" id="ARBA00022801"/>
    </source>
</evidence>
<comment type="similarity">
    <text evidence="2 8">Belongs to the cutinase family.</text>
</comment>
<keyword evidence="5" id="KW-0732">Signal</keyword>
<organism evidence="9 10">
    <name type="scientific">Nocardia neocaledoniensis</name>
    <dbReference type="NCBI Taxonomy" id="236511"/>
    <lineage>
        <taxon>Bacteria</taxon>
        <taxon>Bacillati</taxon>
        <taxon>Actinomycetota</taxon>
        <taxon>Actinomycetes</taxon>
        <taxon>Mycobacteriales</taxon>
        <taxon>Nocardiaceae</taxon>
        <taxon>Nocardia</taxon>
    </lineage>
</organism>
<keyword evidence="3 8" id="KW-0719">Serine esterase</keyword>
<accession>A0A317NV69</accession>
<dbReference type="InterPro" id="IPR029058">
    <property type="entry name" value="AB_hydrolase_fold"/>
</dbReference>
<evidence type="ECO:0000256" key="8">
    <source>
        <dbReference type="RuleBase" id="RU361263"/>
    </source>
</evidence>
<evidence type="ECO:0000256" key="2">
    <source>
        <dbReference type="ARBA" id="ARBA00007534"/>
    </source>
</evidence>
<dbReference type="SUPFAM" id="SSF53474">
    <property type="entry name" value="alpha/beta-Hydrolases"/>
    <property type="match status" value="1"/>
</dbReference>
<dbReference type="InterPro" id="IPR000675">
    <property type="entry name" value="Cutinase/axe"/>
</dbReference>
<evidence type="ECO:0000256" key="7">
    <source>
        <dbReference type="ARBA" id="ARBA00023157"/>
    </source>
</evidence>
<keyword evidence="10" id="KW-1185">Reference proteome</keyword>
<dbReference type="EMBL" id="QGTL01000002">
    <property type="protein sequence ID" value="PWV79230.1"/>
    <property type="molecule type" value="Genomic_DNA"/>
</dbReference>
<comment type="function">
    <text evidence="8">Catalyzes the hydrolysis of complex carboxylic polyesters found in the cell wall of plants. Degrades cutin, a macromolecule that forms the structure of the plant cuticle.</text>
</comment>
<comment type="caution">
    <text evidence="9">The sequence shown here is derived from an EMBL/GenBank/DDBJ whole genome shotgun (WGS) entry which is preliminary data.</text>
</comment>
<comment type="subcellular location">
    <subcellularLocation>
        <location evidence="1 8">Secreted</location>
    </subcellularLocation>
</comment>
<dbReference type="PROSITE" id="PS00155">
    <property type="entry name" value="CUTINASE_1"/>
    <property type="match status" value="1"/>
</dbReference>
<keyword evidence="4 8" id="KW-0964">Secreted</keyword>
<dbReference type="Gene3D" id="3.40.50.1820">
    <property type="entry name" value="alpha/beta hydrolase"/>
    <property type="match status" value="1"/>
</dbReference>